<feature type="non-terminal residue" evidence="1">
    <location>
        <position position="32"/>
    </location>
</feature>
<dbReference type="Proteomes" id="UP000004884">
    <property type="component" value="Unassembled WGS sequence"/>
</dbReference>
<evidence type="ECO:0000313" key="2">
    <source>
        <dbReference type="Proteomes" id="UP000004884"/>
    </source>
</evidence>
<proteinExistence type="predicted"/>
<dbReference type="EMBL" id="ADER01000013">
    <property type="protein sequence ID" value="EIK81625.1"/>
    <property type="molecule type" value="Genomic_DNA"/>
</dbReference>
<sequence>MIMIMVKLLILMIVFLLLAFMSGSQTASLPLV</sequence>
<gene>
    <name evidence="1" type="ORF">CGSMWGv1400E_02304</name>
</gene>
<name>I4LXD5_GARVA</name>
<accession>I4LXD5</accession>
<comment type="caution">
    <text evidence="1">The sequence shown here is derived from an EMBL/GenBank/DDBJ whole genome shotgun (WGS) entry which is preliminary data.</text>
</comment>
<evidence type="ECO:0000313" key="1">
    <source>
        <dbReference type="EMBL" id="EIK81625.1"/>
    </source>
</evidence>
<dbReference type="AlphaFoldDB" id="I4LXD5"/>
<protein>
    <submittedName>
        <fullName evidence="1">Uncharacterized protein</fullName>
    </submittedName>
</protein>
<reference evidence="1 2" key="1">
    <citation type="journal article" date="2012" name="J. Bacteriol.">
        <title>Comparative Genomic Analyses of 17 Clinical Isolates of Gardnerella vaginalis Provide Evidence of Multiple Genetically Isolated Clades Consistent with Subspeciation into Genovars.</title>
        <authorList>
            <person name="Ahmed A."/>
            <person name="Earl J."/>
            <person name="Retchless A."/>
            <person name="Hillier S."/>
            <person name="Rabe L."/>
            <person name="Cherpes T."/>
            <person name="Powell E."/>
            <person name="Janto B."/>
            <person name="Eutsey R."/>
            <person name="Hiller N.L."/>
            <person name="Boissy R."/>
            <person name="Dahlgreen M."/>
            <person name="Hall B."/>
            <person name="Costerton J."/>
            <person name="Post J.C."/>
            <person name="Hu F."/>
            <person name="Ehrlich G."/>
        </authorList>
    </citation>
    <scope>NUCLEOTIDE SEQUENCE [LARGE SCALE GENOMIC DNA]</scope>
    <source>
        <strain evidence="1 2">1400E</strain>
    </source>
</reference>
<organism evidence="1 2">
    <name type="scientific">Gardnerella vaginalis 1400E</name>
    <dbReference type="NCBI Taxonomy" id="698956"/>
    <lineage>
        <taxon>Bacteria</taxon>
        <taxon>Bacillati</taxon>
        <taxon>Actinomycetota</taxon>
        <taxon>Actinomycetes</taxon>
        <taxon>Bifidobacteriales</taxon>
        <taxon>Bifidobacteriaceae</taxon>
        <taxon>Gardnerella</taxon>
    </lineage>
</organism>